<accession>A0A9Q3HKZ0</accession>
<evidence type="ECO:0000256" key="1">
    <source>
        <dbReference type="SAM" id="MobiDB-lite"/>
    </source>
</evidence>
<evidence type="ECO:0000313" key="3">
    <source>
        <dbReference type="Proteomes" id="UP000765509"/>
    </source>
</evidence>
<gene>
    <name evidence="2" type="ORF">O181_047762</name>
</gene>
<evidence type="ECO:0000313" key="2">
    <source>
        <dbReference type="EMBL" id="MBW0508047.1"/>
    </source>
</evidence>
<dbReference type="AlphaFoldDB" id="A0A9Q3HKZ0"/>
<sequence>MENTGSEVCSGNTTVNCSLYSDLSPTSKPNTLEEYSKGTNTNTIKKGRNPSSNLPDTNIMKVYNKEEHNLKPTTIHTSSNINKSLSKTM</sequence>
<dbReference type="EMBL" id="AVOT02020083">
    <property type="protein sequence ID" value="MBW0508047.1"/>
    <property type="molecule type" value="Genomic_DNA"/>
</dbReference>
<proteinExistence type="predicted"/>
<dbReference type="Proteomes" id="UP000765509">
    <property type="component" value="Unassembled WGS sequence"/>
</dbReference>
<name>A0A9Q3HKZ0_9BASI</name>
<comment type="caution">
    <text evidence="2">The sequence shown here is derived from an EMBL/GenBank/DDBJ whole genome shotgun (WGS) entry which is preliminary data.</text>
</comment>
<feature type="compositionally biased region" description="Polar residues" evidence="1">
    <location>
        <begin position="37"/>
        <end position="56"/>
    </location>
</feature>
<protein>
    <submittedName>
        <fullName evidence="2">Uncharacterized protein</fullName>
    </submittedName>
</protein>
<organism evidence="2 3">
    <name type="scientific">Austropuccinia psidii MF-1</name>
    <dbReference type="NCBI Taxonomy" id="1389203"/>
    <lineage>
        <taxon>Eukaryota</taxon>
        <taxon>Fungi</taxon>
        <taxon>Dikarya</taxon>
        <taxon>Basidiomycota</taxon>
        <taxon>Pucciniomycotina</taxon>
        <taxon>Pucciniomycetes</taxon>
        <taxon>Pucciniales</taxon>
        <taxon>Sphaerophragmiaceae</taxon>
        <taxon>Austropuccinia</taxon>
    </lineage>
</organism>
<reference evidence="2" key="1">
    <citation type="submission" date="2021-03" db="EMBL/GenBank/DDBJ databases">
        <title>Draft genome sequence of rust myrtle Austropuccinia psidii MF-1, a brazilian biotype.</title>
        <authorList>
            <person name="Quecine M.C."/>
            <person name="Pachon D.M.R."/>
            <person name="Bonatelli M.L."/>
            <person name="Correr F.H."/>
            <person name="Franceschini L.M."/>
            <person name="Leite T.F."/>
            <person name="Margarido G.R.A."/>
            <person name="Almeida C.A."/>
            <person name="Ferrarezi J.A."/>
            <person name="Labate C.A."/>
        </authorList>
    </citation>
    <scope>NUCLEOTIDE SEQUENCE</scope>
    <source>
        <strain evidence="2">MF-1</strain>
    </source>
</reference>
<keyword evidence="3" id="KW-1185">Reference proteome</keyword>
<feature type="region of interest" description="Disordered" evidence="1">
    <location>
        <begin position="22"/>
        <end position="57"/>
    </location>
</feature>